<dbReference type="Proteomes" id="UP000199531">
    <property type="component" value="Unassembled WGS sequence"/>
</dbReference>
<organism evidence="5 6">
    <name type="scientific">Brachymonas denitrificans DSM 15123</name>
    <dbReference type="NCBI Taxonomy" id="1121117"/>
    <lineage>
        <taxon>Bacteria</taxon>
        <taxon>Pseudomonadati</taxon>
        <taxon>Pseudomonadota</taxon>
        <taxon>Betaproteobacteria</taxon>
        <taxon>Burkholderiales</taxon>
        <taxon>Comamonadaceae</taxon>
        <taxon>Brachymonas</taxon>
    </lineage>
</organism>
<dbReference type="PROSITE" id="PS51257">
    <property type="entry name" value="PROKAR_LIPOPROTEIN"/>
    <property type="match status" value="1"/>
</dbReference>
<feature type="domain" description="Leucine-binding protein" evidence="4">
    <location>
        <begin position="51"/>
        <end position="391"/>
    </location>
</feature>
<evidence type="ECO:0000259" key="4">
    <source>
        <dbReference type="Pfam" id="PF13458"/>
    </source>
</evidence>
<dbReference type="SUPFAM" id="SSF53822">
    <property type="entry name" value="Periplasmic binding protein-like I"/>
    <property type="match status" value="1"/>
</dbReference>
<dbReference type="OrthoDB" id="9783240at2"/>
<keyword evidence="6" id="KW-1185">Reference proteome</keyword>
<dbReference type="STRING" id="1121117.SAMN02745977_01819"/>
<sequence length="398" mass="41207">MQRSLTLSLNVLALAALVAVAGCSKQEPAAGAATSGAAPAAATADAGAVEVPFGTVGPISGGIAHIGKDVENGVRLALDEVNASKPTIGGKPVHFTVVAEDDAGDPKQATAVAQKMCDSKVVAVVGHLQSGTTIPASDIYAKCGIPMITASATNPDLTKPGHKNVFRLIANDNQLGEAVAVYAAQNGVKNVAIVDDRTAFGQGLAVVFKAAADKNGMQVVANEFTTDKATDFMAILTAIKAKKPDAILFGGLDAQAGPMLRQMGQLGLDNVKLFGGDAICTEKLPELASNSKTVENVICATGGSSVQKMAGGPEWLKGYEAKYPKQFQIYSPYAYDATRVLVEAMKAADSTDPAVYLPKLAATNFKGLTGEISFTDKGELQKPAVTLYTYKDGKRVEM</sequence>
<evidence type="ECO:0000313" key="5">
    <source>
        <dbReference type="EMBL" id="SEN69785.1"/>
    </source>
</evidence>
<dbReference type="InterPro" id="IPR028082">
    <property type="entry name" value="Peripla_BP_I"/>
</dbReference>
<keyword evidence="2 3" id="KW-0732">Signal</keyword>
<accession>A0A1H8INZ2</accession>
<dbReference type="InterPro" id="IPR028081">
    <property type="entry name" value="Leu-bd"/>
</dbReference>
<evidence type="ECO:0000256" key="2">
    <source>
        <dbReference type="ARBA" id="ARBA00022729"/>
    </source>
</evidence>
<feature type="signal peptide" evidence="3">
    <location>
        <begin position="1"/>
        <end position="21"/>
    </location>
</feature>
<reference evidence="5 6" key="1">
    <citation type="submission" date="2016-10" db="EMBL/GenBank/DDBJ databases">
        <authorList>
            <person name="de Groot N.N."/>
        </authorList>
    </citation>
    <scope>NUCLEOTIDE SEQUENCE [LARGE SCALE GENOMIC DNA]</scope>
    <source>
        <strain evidence="5 6">DSM 15123</strain>
    </source>
</reference>
<dbReference type="EMBL" id="FOCW01000004">
    <property type="protein sequence ID" value="SEN69785.1"/>
    <property type="molecule type" value="Genomic_DNA"/>
</dbReference>
<gene>
    <name evidence="5" type="ORF">SAMN02745977_01819</name>
</gene>
<dbReference type="Pfam" id="PF13458">
    <property type="entry name" value="Peripla_BP_6"/>
    <property type="match status" value="1"/>
</dbReference>
<proteinExistence type="inferred from homology"/>
<dbReference type="AlphaFoldDB" id="A0A1H8INZ2"/>
<evidence type="ECO:0000256" key="1">
    <source>
        <dbReference type="ARBA" id="ARBA00010062"/>
    </source>
</evidence>
<evidence type="ECO:0000313" key="6">
    <source>
        <dbReference type="Proteomes" id="UP000199531"/>
    </source>
</evidence>
<name>A0A1H8INZ2_9BURK</name>
<dbReference type="PANTHER" id="PTHR47151">
    <property type="entry name" value="LEU/ILE/VAL-BINDING ABC TRANSPORTER SUBUNIT"/>
    <property type="match status" value="1"/>
</dbReference>
<dbReference type="CDD" id="cd06342">
    <property type="entry name" value="PBP1_ABC_LIVBP-like"/>
    <property type="match status" value="1"/>
</dbReference>
<dbReference type="Gene3D" id="3.40.50.2300">
    <property type="match status" value="2"/>
</dbReference>
<dbReference type="RefSeq" id="WP_091816886.1">
    <property type="nucleotide sequence ID" value="NZ_FOCW01000004.1"/>
</dbReference>
<comment type="similarity">
    <text evidence="1">Belongs to the leucine-binding protein family.</text>
</comment>
<protein>
    <submittedName>
        <fullName evidence="5">Amino acid/amide ABC transporter substrate-binding protein, HAAT family</fullName>
    </submittedName>
</protein>
<feature type="chain" id="PRO_5011634405" evidence="3">
    <location>
        <begin position="22"/>
        <end position="398"/>
    </location>
</feature>
<dbReference type="PANTHER" id="PTHR47151:SF2">
    <property type="entry name" value="AMINO ACID BINDING PROTEIN"/>
    <property type="match status" value="1"/>
</dbReference>
<evidence type="ECO:0000256" key="3">
    <source>
        <dbReference type="SAM" id="SignalP"/>
    </source>
</evidence>